<feature type="domain" description="SPATA31" evidence="8">
    <location>
        <begin position="378"/>
        <end position="752"/>
    </location>
</feature>
<feature type="region of interest" description="Disordered" evidence="6">
    <location>
        <begin position="1140"/>
        <end position="1193"/>
    </location>
</feature>
<dbReference type="Pfam" id="PF15371">
    <property type="entry name" value="DUF4599"/>
    <property type="match status" value="1"/>
</dbReference>
<keyword evidence="11" id="KW-1185">Reference proteome</keyword>
<evidence type="ECO:0000256" key="1">
    <source>
        <dbReference type="ARBA" id="ARBA00004167"/>
    </source>
</evidence>
<evidence type="ECO:0000256" key="2">
    <source>
        <dbReference type="ARBA" id="ARBA00022692"/>
    </source>
</evidence>
<gene>
    <name evidence="10" type="ORF">TREES_T100013030</name>
</gene>
<dbReference type="Pfam" id="PF14650">
    <property type="entry name" value="FAM75"/>
    <property type="match status" value="1"/>
</dbReference>
<evidence type="ECO:0000259" key="9">
    <source>
        <dbReference type="Pfam" id="PF15371"/>
    </source>
</evidence>
<feature type="compositionally biased region" description="Polar residues" evidence="6">
    <location>
        <begin position="1024"/>
        <end position="1036"/>
    </location>
</feature>
<evidence type="ECO:0000256" key="6">
    <source>
        <dbReference type="SAM" id="MobiDB-lite"/>
    </source>
</evidence>
<dbReference type="Proteomes" id="UP000011518">
    <property type="component" value="Unassembled WGS sequence"/>
</dbReference>
<organism evidence="10 11">
    <name type="scientific">Tupaia chinensis</name>
    <name type="common">Chinese tree shrew</name>
    <name type="synonym">Tupaia belangeri chinensis</name>
    <dbReference type="NCBI Taxonomy" id="246437"/>
    <lineage>
        <taxon>Eukaryota</taxon>
        <taxon>Metazoa</taxon>
        <taxon>Chordata</taxon>
        <taxon>Craniata</taxon>
        <taxon>Vertebrata</taxon>
        <taxon>Euteleostomi</taxon>
        <taxon>Mammalia</taxon>
        <taxon>Eutheria</taxon>
        <taxon>Euarchontoglires</taxon>
        <taxon>Scandentia</taxon>
        <taxon>Tupaiidae</taxon>
        <taxon>Tupaia</taxon>
    </lineage>
</organism>
<dbReference type="eggNOG" id="ENOG502SH7F">
    <property type="taxonomic scope" value="Eukaryota"/>
</dbReference>
<evidence type="ECO:0000313" key="11">
    <source>
        <dbReference type="Proteomes" id="UP000011518"/>
    </source>
</evidence>
<accession>L9KZS2</accession>
<evidence type="ECO:0000259" key="8">
    <source>
        <dbReference type="Pfam" id="PF14650"/>
    </source>
</evidence>
<evidence type="ECO:0000256" key="4">
    <source>
        <dbReference type="ARBA" id="ARBA00023136"/>
    </source>
</evidence>
<dbReference type="PANTHER" id="PTHR21859">
    <property type="entry name" value="ACROSOME-SPECIFIC PROTEIN"/>
    <property type="match status" value="1"/>
</dbReference>
<feature type="region of interest" description="Disordered" evidence="6">
    <location>
        <begin position="1275"/>
        <end position="1317"/>
    </location>
</feature>
<feature type="domain" description="SPATA31-like" evidence="9">
    <location>
        <begin position="59"/>
        <end position="124"/>
    </location>
</feature>
<evidence type="ECO:0000256" key="5">
    <source>
        <dbReference type="ARBA" id="ARBA00035009"/>
    </source>
</evidence>
<feature type="compositionally biased region" description="Pro residues" evidence="6">
    <location>
        <begin position="174"/>
        <end position="186"/>
    </location>
</feature>
<keyword evidence="3 7" id="KW-1133">Transmembrane helix</keyword>
<reference evidence="11" key="1">
    <citation type="submission" date="2012-07" db="EMBL/GenBank/DDBJ databases">
        <title>Genome of the Chinese tree shrew, a rising model animal genetically related to primates.</title>
        <authorList>
            <person name="Zhang G."/>
            <person name="Fan Y."/>
            <person name="Yao Y."/>
            <person name="Huang Z."/>
        </authorList>
    </citation>
    <scope>NUCLEOTIDE SEQUENCE [LARGE SCALE GENOMIC DNA]</scope>
</reference>
<evidence type="ECO:0000256" key="3">
    <source>
        <dbReference type="ARBA" id="ARBA00022989"/>
    </source>
</evidence>
<keyword evidence="2 7" id="KW-0812">Transmembrane</keyword>
<protein>
    <submittedName>
        <fullName evidence="10">Protein FAM75D1</fullName>
    </submittedName>
</protein>
<feature type="region of interest" description="Disordered" evidence="6">
    <location>
        <begin position="1021"/>
        <end position="1045"/>
    </location>
</feature>
<feature type="region of interest" description="Disordered" evidence="6">
    <location>
        <begin position="1068"/>
        <end position="1100"/>
    </location>
</feature>
<feature type="compositionally biased region" description="Low complexity" evidence="6">
    <location>
        <begin position="161"/>
        <end position="173"/>
    </location>
</feature>
<feature type="compositionally biased region" description="Polar residues" evidence="6">
    <location>
        <begin position="1293"/>
        <end position="1317"/>
    </location>
</feature>
<keyword evidence="4 7" id="KW-0472">Membrane</keyword>
<feature type="region of interest" description="Disordered" evidence="6">
    <location>
        <begin position="142"/>
        <end position="186"/>
    </location>
</feature>
<sequence length="1394" mass="155958">MESILFYLKSYSEPVLSLDSAVLAVDPRLTLLSGLGLLLLYLCYLVLASFTQNLRKHEHTHKLCTSCLCSSLGQHHDSTHFRQLLCPDSLCEVCNRSTAEVNRLLDWGAKDEATPSVSSLTSTAFVTEASMFLPSTLSPSPPGDLIAGHLSEPSPPPTPNLSPSLKTPLVDSLSPPPLGDSLPPDPLPPVGCTFPVGHFPSQPPAGHSLLQHHTQKVDPVFHPRLDSREGLSTKVSAIRDLDHSSMAISEFSWWHTHARTMFLPRLPHSNFQEEHVSFCVPETYCWGDTNIKQMEVNSLSFIGLNIQALLERHIKKKMIFQIFKKSEKEEELLSRQMWSDYQMTSSENSLQLLNKQDFTVPQTIWDTQGKPEGLHICQQFLCDKTGGENMERIYSQLFWGLPSLHSESLVAPLLVTRSSFPLELCCVLFNGICNIPAAQIQDRESPVLSNSHPPPITNIHLPILPFIQVHSQAHLQSPLPNPASLSSPQIKKCGVSFHRPQNEVDSQISNENQNLEWHVLQKHQESLWGFVPVLQKCQEGLRPPAPNLPLVSHSSQVHVPVSIFPGNFHVTSDTQEKPELHVPKKQIPHWCLPACRNLGSTALMEPCYNSTETLHQNVRHALSQLPEFQGCSRKELVKTEFSFPGSFHERFPTIFQPMRDMAKNLGPILGKCPSENSPVDSECYVEKDLRATSETIGDWIYHSRNVSGNELLSMPSRNLDQNQVKTILRLHLSRKFWQITAGRIPVDVCRSWLADENVLPPYGSYTNTENTKVAPLEGKFSSHIATLELSFLGPQIQNLLEAHIIRFRVSQRWGLPLKVLESIKFFVLRETKTWPLPQIDFPSYAIHISGVDSTASVIKARSKAFHKDKVGTTKFLPVLDHTLLAISPMDKERQKALRQLPSDTDNEFTQNVQTIESSRQTCLPCTHSIVEKPNQNDVAVVNRCSLELPTKQYEDGHESMDEKVRATGRVEMLQDKMMVEKNSENFPTSNMSRKIVKADELCAFRPNDILKSSKLRSPQMIKVGTSNVEKTPTTEYSPPRVPIPEDLKLSDLKRQLLDELRFKLESLEHSQAQSSSSDTSLSSVSSTSDSSMPHSPSVSSTNLADVQVLHICLDDRGIGVEQGQELWVPRRVVCKCHGKNVSPTTERVSPPGPKAEDCEGKNSGLGTARAEGKTHPPQDRKLEKTSASLSQKETFPPETYFSKKIRQFFQWINSKRKGTKKKSPLQKGKFMPDFSGCYNPIKDQALFMSCGPPEAHELMAAIGRIIEEKLACSQEPEPLELSQQKKEQKEPNKGQSSNYQAPSDPQQEKGSNTHSCTQEAVIPAPSCLTSVRKKRDRIRHPQKAVILKDQLLLQSHCSSEPSREPASHPSPTCMRVCQVPPAAITPAEGTVFSH</sequence>
<feature type="compositionally biased region" description="Basic and acidic residues" evidence="6">
    <location>
        <begin position="1283"/>
        <end position="1292"/>
    </location>
</feature>
<evidence type="ECO:0000313" key="10">
    <source>
        <dbReference type="EMBL" id="ELW68460.1"/>
    </source>
</evidence>
<comment type="similarity">
    <text evidence="5">Belongs to the SPATA31 family.</text>
</comment>
<dbReference type="InterPro" id="IPR039509">
    <property type="entry name" value="SPATA31"/>
</dbReference>
<feature type="compositionally biased region" description="Low complexity" evidence="6">
    <location>
        <begin position="1069"/>
        <end position="1100"/>
    </location>
</feature>
<feature type="compositionally biased region" description="Basic and acidic residues" evidence="6">
    <location>
        <begin position="1170"/>
        <end position="1184"/>
    </location>
</feature>
<dbReference type="InParanoid" id="L9KZS2"/>
<comment type="subcellular location">
    <subcellularLocation>
        <location evidence="1">Membrane</location>
        <topology evidence="1">Single-pass membrane protein</topology>
    </subcellularLocation>
</comment>
<evidence type="ECO:0000256" key="7">
    <source>
        <dbReference type="SAM" id="Phobius"/>
    </source>
</evidence>
<dbReference type="InterPro" id="IPR027970">
    <property type="entry name" value="SPATA31-like"/>
</dbReference>
<name>L9KZS2_TUPCH</name>
<dbReference type="PANTHER" id="PTHR21859:SF51">
    <property type="entry name" value="RIKEN CDNA 1700014D04 GENE"/>
    <property type="match status" value="1"/>
</dbReference>
<feature type="transmembrane region" description="Helical" evidence="7">
    <location>
        <begin position="29"/>
        <end position="50"/>
    </location>
</feature>
<proteinExistence type="inferred from homology"/>
<reference evidence="11" key="2">
    <citation type="journal article" date="2013" name="Nat. Commun.">
        <title>Genome of the Chinese tree shrew.</title>
        <authorList>
            <person name="Fan Y."/>
            <person name="Huang Z.Y."/>
            <person name="Cao C.C."/>
            <person name="Chen C.S."/>
            <person name="Chen Y.X."/>
            <person name="Fan D.D."/>
            <person name="He J."/>
            <person name="Hou H.L."/>
            <person name="Hu L."/>
            <person name="Hu X.T."/>
            <person name="Jiang X.T."/>
            <person name="Lai R."/>
            <person name="Lang Y.S."/>
            <person name="Liang B."/>
            <person name="Liao S.G."/>
            <person name="Mu D."/>
            <person name="Ma Y.Y."/>
            <person name="Niu Y.Y."/>
            <person name="Sun X.Q."/>
            <person name="Xia J.Q."/>
            <person name="Xiao J."/>
            <person name="Xiong Z.Q."/>
            <person name="Xu L."/>
            <person name="Yang L."/>
            <person name="Zhang Y."/>
            <person name="Zhao W."/>
            <person name="Zhao X.D."/>
            <person name="Zheng Y.T."/>
            <person name="Zhou J.M."/>
            <person name="Zhu Y.B."/>
            <person name="Zhang G.J."/>
            <person name="Wang J."/>
            <person name="Yao Y.G."/>
        </authorList>
    </citation>
    <scope>NUCLEOTIDE SEQUENCE [LARGE SCALE GENOMIC DNA]</scope>
</reference>
<dbReference type="GO" id="GO:0016020">
    <property type="term" value="C:membrane"/>
    <property type="evidence" value="ECO:0007669"/>
    <property type="project" value="UniProtKB-SubCell"/>
</dbReference>
<dbReference type="EMBL" id="KB320564">
    <property type="protein sequence ID" value="ELW68460.1"/>
    <property type="molecule type" value="Genomic_DNA"/>
</dbReference>